<keyword evidence="2" id="KW-1185">Reference proteome</keyword>
<proteinExistence type="predicted"/>
<evidence type="ECO:0000313" key="2">
    <source>
        <dbReference type="Proteomes" id="UP001178507"/>
    </source>
</evidence>
<dbReference type="SUPFAM" id="SSF56672">
    <property type="entry name" value="DNA/RNA polymerases"/>
    <property type="match status" value="1"/>
</dbReference>
<sequence length="1051" mass="117488">MNSFTERAAARFDGKFLNDVFFIEVFCGTSRLTACVRAGGLPDSFGVDHKIHKQAKSPVVKLDLVQNDQLALLWSFVEDPACAGVHLAPPCGTSSRAREIVLEGRKAPRPLRNETCPDGIPSLQGSEKVRVFQANRLYSITGEIFRRCTQLGVPASVENPARSWMWETSFWLDSVGATTFYETYCHHCMYGSSRKKWNKFVHNFVELSGVSALCDGTHEHLPWGYSHDGNFSTSEETAYPWKLCKALSHAYAAAWFAYGAIGAPLELEAVVNQHELQLAQSYANKQTRKRIPPLVKEFREIVVLQGPSSLLPVDKLDSDWAIPLQFKQNPEVKVLPSGSRMLRVQNTGGQAGPSEGNELEKAAPFDSSFDDTLEPDCEAVFGVPWSVDEFLERAASLVHPRNLHSGVPIELKDAIDWASWRSSCDMRNFRIGVIKEWLLLARDLNSAEKEIRLSLEPHVRTVLGQKRLKLFEHMLRQSGHGDVSLVDDIMKGFDIAGDIPKSAVFRKKFRPAELTVDSLRRNAKRVRSGILQSVHAEGDRLGSDHELAQAVYDATMKELSLGYLRGPYAESDLGPECSITRRFGVRQGQKVRPIDNYTESQLNQTTTVHETITLHTADVIAAASSYRLGLTDCTDRRCLQGKSWDLKRAYKQLPLSKRALQDSYLAVLNPKSLEVELFGQYVLPFGSTASVNCFGRLSYALWRTAVVCLRIHWTVFFDDFLCVEEKALCEHTQWVVDTFFRLTGWEISEDKEFPFGSEMVALGLVVDLSNASRGFFSLANTEKRKREVTEEIDCVIKRGSLSANEALSVRGRLQFAENQICGRRSVLAMRAISRHASSSGGRLGTRLVESLMYLKMRVGGMGPRMIRAGAVDTLHVYVDACCEQQSSVPAGLGGVLIDPNKGTQSFYSLMLDGAQLLRFNTTGSQNPIFELERMAIFISLHTWRNVLRGKNLVVFTDNQAAQACFVKCFSENSVGMGIILASCEEEERMEACCWFERVNTASNVADSPSRNDTARFRQEDRADLMEWDEYVCLCELAYERHGVVASAASVA</sequence>
<dbReference type="InterPro" id="IPR043502">
    <property type="entry name" value="DNA/RNA_pol_sf"/>
</dbReference>
<reference evidence="1" key="1">
    <citation type="submission" date="2023-08" db="EMBL/GenBank/DDBJ databases">
        <authorList>
            <person name="Chen Y."/>
            <person name="Shah S."/>
            <person name="Dougan E. K."/>
            <person name="Thang M."/>
            <person name="Chan C."/>
        </authorList>
    </citation>
    <scope>NUCLEOTIDE SEQUENCE</scope>
</reference>
<protein>
    <submittedName>
        <fullName evidence="1">Uncharacterized protein</fullName>
    </submittedName>
</protein>
<dbReference type="InterPro" id="IPR052055">
    <property type="entry name" value="Hepadnavirus_pol/RT"/>
</dbReference>
<name>A0AA36N5F8_9DINO</name>
<dbReference type="Proteomes" id="UP001178507">
    <property type="component" value="Unassembled WGS sequence"/>
</dbReference>
<dbReference type="PANTHER" id="PTHR33050:SF7">
    <property type="entry name" value="RIBONUCLEASE H"/>
    <property type="match status" value="1"/>
</dbReference>
<comment type="caution">
    <text evidence="1">The sequence shown here is derived from an EMBL/GenBank/DDBJ whole genome shotgun (WGS) entry which is preliminary data.</text>
</comment>
<dbReference type="PANTHER" id="PTHR33050">
    <property type="entry name" value="REVERSE TRANSCRIPTASE DOMAIN-CONTAINING PROTEIN"/>
    <property type="match status" value="1"/>
</dbReference>
<gene>
    <name evidence="1" type="ORF">EVOR1521_LOCUS18066</name>
</gene>
<organism evidence="1 2">
    <name type="scientific">Effrenium voratum</name>
    <dbReference type="NCBI Taxonomy" id="2562239"/>
    <lineage>
        <taxon>Eukaryota</taxon>
        <taxon>Sar</taxon>
        <taxon>Alveolata</taxon>
        <taxon>Dinophyceae</taxon>
        <taxon>Suessiales</taxon>
        <taxon>Symbiodiniaceae</taxon>
        <taxon>Effrenium</taxon>
    </lineage>
</organism>
<accession>A0AA36N5F8</accession>
<evidence type="ECO:0000313" key="1">
    <source>
        <dbReference type="EMBL" id="CAJ1393137.1"/>
    </source>
</evidence>
<dbReference type="EMBL" id="CAUJNA010002486">
    <property type="protein sequence ID" value="CAJ1393137.1"/>
    <property type="molecule type" value="Genomic_DNA"/>
</dbReference>
<dbReference type="AlphaFoldDB" id="A0AA36N5F8"/>